<reference evidence="2 3" key="1">
    <citation type="submission" date="2019-06" db="EMBL/GenBank/DDBJ databases">
        <title>Sequencing the genomes of 1000 actinobacteria strains.</title>
        <authorList>
            <person name="Klenk H.-P."/>
        </authorList>
    </citation>
    <scope>NUCLEOTIDE SEQUENCE [LARGE SCALE GENOMIC DNA]</scope>
    <source>
        <strain evidence="2 3">DSM 43866</strain>
    </source>
</reference>
<sequence>MNRSRAIGPVPVMLAAVVALSSGLLDGRPAAASTSAAADCPSTAQSRGSVLVTGTGVVYGEPDTLIANFAAETTAATVGEALESANTAATRMRDTLVGGGVARADLQTSNVNISAKQNDKGQITGYTVNQGLTAKIRKLAGAGALMSATVAAGGDAARLNGVSFTIENDAALLAEARRKAFADARGKAALYAGQAGRPLGRVIRVSEVPLSCGYFDNQDRMAAAYSPVPIEPGRQQLAVTVTVEWALGSLPPSSLG</sequence>
<comment type="caution">
    <text evidence="2">The sequence shown here is derived from an EMBL/GenBank/DDBJ whole genome shotgun (WGS) entry which is preliminary data.</text>
</comment>
<dbReference type="EMBL" id="VIWY01000004">
    <property type="protein sequence ID" value="TWG14445.1"/>
    <property type="molecule type" value="Genomic_DNA"/>
</dbReference>
<organism evidence="2 3">
    <name type="scientific">Actinoplanes teichomyceticus</name>
    <dbReference type="NCBI Taxonomy" id="1867"/>
    <lineage>
        <taxon>Bacteria</taxon>
        <taxon>Bacillati</taxon>
        <taxon>Actinomycetota</taxon>
        <taxon>Actinomycetes</taxon>
        <taxon>Micromonosporales</taxon>
        <taxon>Micromonosporaceae</taxon>
        <taxon>Actinoplanes</taxon>
    </lineage>
</organism>
<gene>
    <name evidence="2" type="ORF">FHX34_104745</name>
</gene>
<dbReference type="Gene3D" id="3.30.70.2970">
    <property type="entry name" value="Protein of unknown function (DUF541), domain 2"/>
    <property type="match status" value="1"/>
</dbReference>
<evidence type="ECO:0000313" key="3">
    <source>
        <dbReference type="Proteomes" id="UP000320239"/>
    </source>
</evidence>
<dbReference type="InterPro" id="IPR052022">
    <property type="entry name" value="26kDa_periplasmic_antigen"/>
</dbReference>
<dbReference type="GO" id="GO:0006974">
    <property type="term" value="P:DNA damage response"/>
    <property type="evidence" value="ECO:0007669"/>
    <property type="project" value="TreeGrafter"/>
</dbReference>
<dbReference type="Gene3D" id="3.30.110.170">
    <property type="entry name" value="Protein of unknown function (DUF541), domain 1"/>
    <property type="match status" value="1"/>
</dbReference>
<keyword evidence="3" id="KW-1185">Reference proteome</keyword>
<evidence type="ECO:0000256" key="1">
    <source>
        <dbReference type="SAM" id="SignalP"/>
    </source>
</evidence>
<evidence type="ECO:0000313" key="2">
    <source>
        <dbReference type="EMBL" id="TWG14445.1"/>
    </source>
</evidence>
<dbReference type="PANTHER" id="PTHR34387:SF1">
    <property type="entry name" value="PERIPLASMIC IMMUNOGENIC PROTEIN"/>
    <property type="match status" value="1"/>
</dbReference>
<proteinExistence type="predicted"/>
<feature type="signal peptide" evidence="1">
    <location>
        <begin position="1"/>
        <end position="21"/>
    </location>
</feature>
<dbReference type="AlphaFoldDB" id="A0A561VS44"/>
<dbReference type="Proteomes" id="UP000320239">
    <property type="component" value="Unassembled WGS sequence"/>
</dbReference>
<dbReference type="OrthoDB" id="5195768at2"/>
<dbReference type="RefSeq" id="WP_122980415.1">
    <property type="nucleotide sequence ID" value="NZ_BOMX01000147.1"/>
</dbReference>
<dbReference type="InterPro" id="IPR007497">
    <property type="entry name" value="SIMPL/DUF541"/>
</dbReference>
<dbReference type="Pfam" id="PF04402">
    <property type="entry name" value="SIMPL"/>
    <property type="match status" value="1"/>
</dbReference>
<keyword evidence="1" id="KW-0732">Signal</keyword>
<protein>
    <recommendedName>
        <fullName evidence="4">DUF541 domain-containing protein</fullName>
    </recommendedName>
</protein>
<accession>A0A561VS44</accession>
<evidence type="ECO:0008006" key="4">
    <source>
        <dbReference type="Google" id="ProtNLM"/>
    </source>
</evidence>
<feature type="chain" id="PRO_5038664355" description="DUF541 domain-containing protein" evidence="1">
    <location>
        <begin position="22"/>
        <end position="256"/>
    </location>
</feature>
<dbReference type="PANTHER" id="PTHR34387">
    <property type="entry name" value="SLR1258 PROTEIN"/>
    <property type="match status" value="1"/>
</dbReference>
<name>A0A561VS44_ACTTI</name>